<organism evidence="1 2">
    <name type="scientific">Lucilia cuprina</name>
    <name type="common">Green bottle fly</name>
    <name type="synonym">Australian sheep blowfly</name>
    <dbReference type="NCBI Taxonomy" id="7375"/>
    <lineage>
        <taxon>Eukaryota</taxon>
        <taxon>Metazoa</taxon>
        <taxon>Ecdysozoa</taxon>
        <taxon>Arthropoda</taxon>
        <taxon>Hexapoda</taxon>
        <taxon>Insecta</taxon>
        <taxon>Pterygota</taxon>
        <taxon>Neoptera</taxon>
        <taxon>Endopterygota</taxon>
        <taxon>Diptera</taxon>
        <taxon>Brachycera</taxon>
        <taxon>Muscomorpha</taxon>
        <taxon>Oestroidea</taxon>
        <taxon>Calliphoridae</taxon>
        <taxon>Luciliinae</taxon>
        <taxon>Lucilia</taxon>
    </lineage>
</organism>
<dbReference type="AlphaFoldDB" id="A0A0L0CDY6"/>
<sequence length="181" mass="20598">MYRRPFNGMIRSALSDITGSGSSQKRLEFLCFCRLLESCFKRERSGTASLNSKLLEEKVRCLLEMVVETLTVSTASLSTTNNIDEVNSGSGNLKLRNVKEGTLKDDSECPQWIYYVKLARKGSHVKPGLSRPHQVNKRLLDEWLPVISKCQLGKVPRTYTKLVLKVASQKLQHPFEHMLRK</sequence>
<evidence type="ECO:0000313" key="2">
    <source>
        <dbReference type="Proteomes" id="UP000037069"/>
    </source>
</evidence>
<protein>
    <submittedName>
        <fullName evidence="1">Uncharacterized protein</fullName>
    </submittedName>
</protein>
<gene>
    <name evidence="1" type="ORF">FF38_03040</name>
</gene>
<reference evidence="1 2" key="1">
    <citation type="journal article" date="2015" name="Nat. Commun.">
        <title>Lucilia cuprina genome unlocks parasitic fly biology to underpin future interventions.</title>
        <authorList>
            <person name="Anstead C.A."/>
            <person name="Korhonen P.K."/>
            <person name="Young N.D."/>
            <person name="Hall R.S."/>
            <person name="Jex A.R."/>
            <person name="Murali S.C."/>
            <person name="Hughes D.S."/>
            <person name="Lee S.F."/>
            <person name="Perry T."/>
            <person name="Stroehlein A.J."/>
            <person name="Ansell B.R."/>
            <person name="Breugelmans B."/>
            <person name="Hofmann A."/>
            <person name="Qu J."/>
            <person name="Dugan S."/>
            <person name="Lee S.L."/>
            <person name="Chao H."/>
            <person name="Dinh H."/>
            <person name="Han Y."/>
            <person name="Doddapaneni H.V."/>
            <person name="Worley K.C."/>
            <person name="Muzny D.M."/>
            <person name="Ioannidis P."/>
            <person name="Waterhouse R.M."/>
            <person name="Zdobnov E.M."/>
            <person name="James P.J."/>
            <person name="Bagnall N.H."/>
            <person name="Kotze A.C."/>
            <person name="Gibbs R.A."/>
            <person name="Richards S."/>
            <person name="Batterham P."/>
            <person name="Gasser R.B."/>
        </authorList>
    </citation>
    <scope>NUCLEOTIDE SEQUENCE [LARGE SCALE GENOMIC DNA]</scope>
    <source>
        <strain evidence="1 2">LS</strain>
        <tissue evidence="1">Full body</tissue>
    </source>
</reference>
<name>A0A0L0CDY6_LUCCU</name>
<dbReference type="EMBL" id="JRES01000637">
    <property type="protein sequence ID" value="KNC29709.1"/>
    <property type="molecule type" value="Genomic_DNA"/>
</dbReference>
<keyword evidence="2" id="KW-1185">Reference proteome</keyword>
<evidence type="ECO:0000313" key="1">
    <source>
        <dbReference type="EMBL" id="KNC29709.1"/>
    </source>
</evidence>
<comment type="caution">
    <text evidence="1">The sequence shown here is derived from an EMBL/GenBank/DDBJ whole genome shotgun (WGS) entry which is preliminary data.</text>
</comment>
<dbReference type="Proteomes" id="UP000037069">
    <property type="component" value="Unassembled WGS sequence"/>
</dbReference>
<proteinExistence type="predicted"/>
<accession>A0A0L0CDY6</accession>